<evidence type="ECO:0008006" key="4">
    <source>
        <dbReference type="Google" id="ProtNLM"/>
    </source>
</evidence>
<feature type="transmembrane region" description="Helical" evidence="1">
    <location>
        <begin position="89"/>
        <end position="114"/>
    </location>
</feature>
<comment type="caution">
    <text evidence="2">The sequence shown here is derived from an EMBL/GenBank/DDBJ whole genome shotgun (WGS) entry which is preliminary data.</text>
</comment>
<dbReference type="Proteomes" id="UP000050430">
    <property type="component" value="Unassembled WGS sequence"/>
</dbReference>
<protein>
    <recommendedName>
        <fullName evidence="4">Glycosyltransferase RgtA/B/C/D-like domain-containing protein</fullName>
    </recommendedName>
</protein>
<keyword evidence="3" id="KW-1185">Reference proteome</keyword>
<feature type="transmembrane region" description="Helical" evidence="1">
    <location>
        <begin position="362"/>
        <end position="383"/>
    </location>
</feature>
<dbReference type="OrthoDB" id="9776737at2"/>
<feature type="transmembrane region" description="Helical" evidence="1">
    <location>
        <begin position="170"/>
        <end position="193"/>
    </location>
</feature>
<proteinExistence type="predicted"/>
<keyword evidence="1" id="KW-0812">Transmembrane</keyword>
<feature type="transmembrane region" description="Helical" evidence="1">
    <location>
        <begin position="126"/>
        <end position="146"/>
    </location>
</feature>
<dbReference type="RefSeq" id="WP_062420398.1">
    <property type="nucleotide sequence ID" value="NZ_BBYA01000002.1"/>
</dbReference>
<feature type="transmembrane region" description="Helical" evidence="1">
    <location>
        <begin position="205"/>
        <end position="225"/>
    </location>
</feature>
<gene>
    <name evidence="2" type="ORF">ADM99_10050</name>
</gene>
<reference evidence="2 3" key="1">
    <citation type="submission" date="2015-07" db="EMBL/GenBank/DDBJ databases">
        <title>Genome sequence of Leptolinea tardivitalis DSM 16556.</title>
        <authorList>
            <person name="Hemp J."/>
            <person name="Ward L.M."/>
            <person name="Pace L.A."/>
            <person name="Fischer W.W."/>
        </authorList>
    </citation>
    <scope>NUCLEOTIDE SEQUENCE [LARGE SCALE GENOMIC DNA]</scope>
    <source>
        <strain evidence="2 3">YMTK-2</strain>
    </source>
</reference>
<dbReference type="STRING" id="229920.ADM99_10050"/>
<organism evidence="2 3">
    <name type="scientific">Leptolinea tardivitalis</name>
    <dbReference type="NCBI Taxonomy" id="229920"/>
    <lineage>
        <taxon>Bacteria</taxon>
        <taxon>Bacillati</taxon>
        <taxon>Chloroflexota</taxon>
        <taxon>Anaerolineae</taxon>
        <taxon>Anaerolineales</taxon>
        <taxon>Anaerolineaceae</taxon>
        <taxon>Leptolinea</taxon>
    </lineage>
</organism>
<sequence length="389" mass="44351">MTNFWQKPVYRYFIIAFLIMVSIALRIALFPYMNNDLSVAVIPWYQYLLDHGGLTGIQGLVYGSSYFHPYSYSPVYLYSLLAASPLTRYYSLSVVIKIVSILFDYVSAFFALRLISLKYPNGWQRWIGFFFVLFAPTVFINSAYWGQCDGIYGAFLMGALYYLLADKKPLSLGVFFSAVLIKIQALVLAPVYAALMIKRQMDWRWIFICPLIYILWMAPAFMAGYPLNGTLLTLTGETNAFNQLTMNAPNIFAFFPHAPYEVFSLFGLALSAIVCFMLIWRAAWYQDSMSNEQIILLAVLVSIAMPYFLPRMHERYFYAAALISLLLPFYLPKLRLVPLALQVTSLLSYTFFLRGYEVAPLSLPAAINGIVLIYLGFSFIASVDRKPAI</sequence>
<dbReference type="AlphaFoldDB" id="A0A0P6XAV1"/>
<evidence type="ECO:0000313" key="2">
    <source>
        <dbReference type="EMBL" id="KPL71772.1"/>
    </source>
</evidence>
<evidence type="ECO:0000256" key="1">
    <source>
        <dbReference type="SAM" id="Phobius"/>
    </source>
</evidence>
<accession>A0A0P6XAV1</accession>
<feature type="transmembrane region" description="Helical" evidence="1">
    <location>
        <begin position="316"/>
        <end position="332"/>
    </location>
</feature>
<evidence type="ECO:0000313" key="3">
    <source>
        <dbReference type="Proteomes" id="UP000050430"/>
    </source>
</evidence>
<dbReference type="EMBL" id="LGCK01000010">
    <property type="protein sequence ID" value="KPL71772.1"/>
    <property type="molecule type" value="Genomic_DNA"/>
</dbReference>
<name>A0A0P6XAV1_9CHLR</name>
<feature type="transmembrane region" description="Helical" evidence="1">
    <location>
        <begin position="12"/>
        <end position="33"/>
    </location>
</feature>
<keyword evidence="1" id="KW-0472">Membrane</keyword>
<feature type="transmembrane region" description="Helical" evidence="1">
    <location>
        <begin position="262"/>
        <end position="282"/>
    </location>
</feature>
<keyword evidence="1" id="KW-1133">Transmembrane helix</keyword>